<reference evidence="2" key="1">
    <citation type="journal article" date="2023" name="Front. Mar. Sci.">
        <title>A new Merluccius polli reference genome to investigate the effects of global change in West African waters.</title>
        <authorList>
            <person name="Mateo J.L."/>
            <person name="Blanco-Fernandez C."/>
            <person name="Garcia-Vazquez E."/>
            <person name="Machado-Schiaffino G."/>
        </authorList>
    </citation>
    <scope>NUCLEOTIDE SEQUENCE</scope>
    <source>
        <strain evidence="2">C29</strain>
        <tissue evidence="2">Fin</tissue>
    </source>
</reference>
<comment type="caution">
    <text evidence="2">The sequence shown here is derived from an EMBL/GenBank/DDBJ whole genome shotgun (WGS) entry which is preliminary data.</text>
</comment>
<dbReference type="Gene3D" id="2.10.25.10">
    <property type="entry name" value="Laminin"/>
    <property type="match status" value="1"/>
</dbReference>
<organism evidence="2 3">
    <name type="scientific">Merluccius polli</name>
    <name type="common">Benguela hake</name>
    <name type="synonym">Merluccius cadenati</name>
    <dbReference type="NCBI Taxonomy" id="89951"/>
    <lineage>
        <taxon>Eukaryota</taxon>
        <taxon>Metazoa</taxon>
        <taxon>Chordata</taxon>
        <taxon>Craniata</taxon>
        <taxon>Vertebrata</taxon>
        <taxon>Euteleostomi</taxon>
        <taxon>Actinopterygii</taxon>
        <taxon>Neopterygii</taxon>
        <taxon>Teleostei</taxon>
        <taxon>Neoteleostei</taxon>
        <taxon>Acanthomorphata</taxon>
        <taxon>Zeiogadaria</taxon>
        <taxon>Gadariae</taxon>
        <taxon>Gadiformes</taxon>
        <taxon>Gadoidei</taxon>
        <taxon>Merlucciidae</taxon>
        <taxon>Merluccius</taxon>
    </lineage>
</organism>
<dbReference type="GO" id="GO:0030041">
    <property type="term" value="P:actin filament polymerization"/>
    <property type="evidence" value="ECO:0007669"/>
    <property type="project" value="TreeGrafter"/>
</dbReference>
<dbReference type="PRINTS" id="PR01217">
    <property type="entry name" value="PRICHEXTENSN"/>
</dbReference>
<feature type="region of interest" description="Disordered" evidence="1">
    <location>
        <begin position="1"/>
        <end position="80"/>
    </location>
</feature>
<proteinExistence type="predicted"/>
<dbReference type="InterPro" id="IPR051412">
    <property type="entry name" value="Formin_Homology_Diaphanous_sf"/>
</dbReference>
<dbReference type="EMBL" id="JAOPHQ010005606">
    <property type="protein sequence ID" value="KAK0134803.1"/>
    <property type="molecule type" value="Genomic_DNA"/>
</dbReference>
<keyword evidence="3" id="KW-1185">Reference proteome</keyword>
<dbReference type="PANTHER" id="PTHR45691:SF6">
    <property type="entry name" value="PROTEIN DIAPHANOUS"/>
    <property type="match status" value="1"/>
</dbReference>
<dbReference type="PANTHER" id="PTHR45691">
    <property type="entry name" value="PROTEIN DIAPHANOUS"/>
    <property type="match status" value="1"/>
</dbReference>
<dbReference type="AlphaFoldDB" id="A0AA47M6Y5"/>
<sequence>MGEEESGRGAEWARSRVGEEQSGRGREWVRRRVDEEQSGRGGEWARRRVGEEESGGGGGEWGGRRVGEDQPPAPPPSAPPCPAHSLCVNTESSYACVCRHGYYDVGAATPGPRDALRRPVCRGLHVATVTGPSAARRLTPDPPEHGVFSRCAAGRLAGGVSQDFLRSRLGGDVSLLLNDGRCKVEEHAGVYSFSTPPHSSPCGTARTVRRYTSPFSSLCTSLLLPLHLPLLLPLHLPLLLPLHLPAPPSTLPPSPASAPPCSSLYTSPFSSLCTSLLLPLHLPLLLPLHLPAPPSTPPPSPPSAPPCSSIYTPPFSCLCTFLLLPLHLPAPQSTLPPSPASAPPLLLALHLPLLLPLHLPSPRSTPPPSPPSAPPPHPSFCPSCASLQVNETHIELRNTLRVTLRGEEPVARGDLLLVWACVFPRRAQRTAQLSTGLDWRVFHCYNNHYQ</sequence>
<dbReference type="Proteomes" id="UP001174136">
    <property type="component" value="Unassembled WGS sequence"/>
</dbReference>
<evidence type="ECO:0008006" key="4">
    <source>
        <dbReference type="Google" id="ProtNLM"/>
    </source>
</evidence>
<accession>A0AA47M6Y5</accession>
<evidence type="ECO:0000313" key="3">
    <source>
        <dbReference type="Proteomes" id="UP001174136"/>
    </source>
</evidence>
<name>A0AA47M6Y5_MERPO</name>
<dbReference type="SUPFAM" id="SSF57196">
    <property type="entry name" value="EGF/Laminin"/>
    <property type="match status" value="1"/>
</dbReference>
<protein>
    <recommendedName>
        <fullName evidence="4">EGF-like domain-containing protein</fullName>
    </recommendedName>
</protein>
<feature type="compositionally biased region" description="Basic and acidic residues" evidence="1">
    <location>
        <begin position="1"/>
        <end position="51"/>
    </location>
</feature>
<evidence type="ECO:0000313" key="2">
    <source>
        <dbReference type="EMBL" id="KAK0134803.1"/>
    </source>
</evidence>
<gene>
    <name evidence="2" type="ORF">N1851_029569</name>
</gene>
<dbReference type="GO" id="GO:0005884">
    <property type="term" value="C:actin filament"/>
    <property type="evidence" value="ECO:0007669"/>
    <property type="project" value="TreeGrafter"/>
</dbReference>
<evidence type="ECO:0000256" key="1">
    <source>
        <dbReference type="SAM" id="MobiDB-lite"/>
    </source>
</evidence>
<feature type="compositionally biased region" description="Pro residues" evidence="1">
    <location>
        <begin position="71"/>
        <end position="80"/>
    </location>
</feature>